<evidence type="ECO:0000256" key="3">
    <source>
        <dbReference type="ARBA" id="ARBA00016923"/>
    </source>
</evidence>
<comment type="catalytic activity">
    <reaction evidence="10">
        <text>L-glutamyl-tRNA(Gln) + L-glutamine + ATP + H2O = L-glutaminyl-tRNA(Gln) + L-glutamate + ADP + phosphate + H(+)</text>
        <dbReference type="Rhea" id="RHEA:17521"/>
        <dbReference type="Rhea" id="RHEA-COMP:9681"/>
        <dbReference type="Rhea" id="RHEA-COMP:9684"/>
        <dbReference type="ChEBI" id="CHEBI:15377"/>
        <dbReference type="ChEBI" id="CHEBI:15378"/>
        <dbReference type="ChEBI" id="CHEBI:29985"/>
        <dbReference type="ChEBI" id="CHEBI:30616"/>
        <dbReference type="ChEBI" id="CHEBI:43474"/>
        <dbReference type="ChEBI" id="CHEBI:58359"/>
        <dbReference type="ChEBI" id="CHEBI:78520"/>
        <dbReference type="ChEBI" id="CHEBI:78521"/>
        <dbReference type="ChEBI" id="CHEBI:456216"/>
    </reaction>
</comment>
<evidence type="ECO:0000256" key="5">
    <source>
        <dbReference type="ARBA" id="ARBA00022741"/>
    </source>
</evidence>
<keyword evidence="5" id="KW-0547">Nucleotide-binding</keyword>
<accession>A0A845MES8</accession>
<dbReference type="FunFam" id="1.10.10.410:FF:000001">
    <property type="entry name" value="Aspartyl/glutamyl-tRNA(Asn/Gln) amidotransferase subunit B"/>
    <property type="match status" value="1"/>
</dbReference>
<keyword evidence="6" id="KW-0067">ATP-binding</keyword>
<keyword evidence="13" id="KW-1185">Reference proteome</keyword>
<dbReference type="SUPFAM" id="SSF89095">
    <property type="entry name" value="GatB/YqeY motif"/>
    <property type="match status" value="1"/>
</dbReference>
<dbReference type="Proteomes" id="UP000445696">
    <property type="component" value="Unassembled WGS sequence"/>
</dbReference>
<keyword evidence="7" id="KW-0648">Protein biosynthesis</keyword>
<dbReference type="GO" id="GO:0005524">
    <property type="term" value="F:ATP binding"/>
    <property type="evidence" value="ECO:0007669"/>
    <property type="project" value="UniProtKB-KW"/>
</dbReference>
<dbReference type="GO" id="GO:0016884">
    <property type="term" value="F:carbon-nitrogen ligase activity, with glutamine as amido-N-donor"/>
    <property type="evidence" value="ECO:0007669"/>
    <property type="project" value="InterPro"/>
</dbReference>
<gene>
    <name evidence="12" type="ORF">GQF03_04365</name>
</gene>
<evidence type="ECO:0000313" key="12">
    <source>
        <dbReference type="EMBL" id="MZR21554.1"/>
    </source>
</evidence>
<dbReference type="InterPro" id="IPR018027">
    <property type="entry name" value="Asn/Gln_amidotransferase"/>
</dbReference>
<sequence length="50" mass="5485">MIAANPDKVAEYRGCMDKLFGFFMGQVMKAPQGKANPGVVTEILKPKLDQ</sequence>
<dbReference type="EMBL" id="WTVA01000001">
    <property type="protein sequence ID" value="MZR21554.1"/>
    <property type="molecule type" value="Genomic_DNA"/>
</dbReference>
<evidence type="ECO:0000256" key="1">
    <source>
        <dbReference type="ARBA" id="ARBA00005306"/>
    </source>
</evidence>
<evidence type="ECO:0000256" key="2">
    <source>
        <dbReference type="ARBA" id="ARBA00011123"/>
    </source>
</evidence>
<keyword evidence="4" id="KW-0436">Ligase</keyword>
<reference evidence="12 13" key="1">
    <citation type="journal article" date="2014" name="Int. J. Syst. Evol. Microbiol.">
        <title>Sneathiella chungangensis sp. nov., isolated from a marine sand, and emended description of the genus Sneathiella.</title>
        <authorList>
            <person name="Siamphan C."/>
            <person name="Kim H."/>
            <person name="Lee J.S."/>
            <person name="Kim W."/>
        </authorList>
    </citation>
    <scope>NUCLEOTIDE SEQUENCE [LARGE SCALE GENOMIC DNA]</scope>
    <source>
        <strain evidence="12 13">KCTC 32476</strain>
    </source>
</reference>
<comment type="similarity">
    <text evidence="1">Belongs to the GatB/GatE family. GatB subfamily.</text>
</comment>
<comment type="function">
    <text evidence="8">Allows the formation of correctly charged Asn-tRNA(Asn) or Gln-tRNA(Gln) through the transamidation of misacylated Asp-tRNA(Asn) or Glu-tRNA(Gln) in organisms which lack either or both of asparaginyl-tRNA or glutaminyl-tRNA synthetases. The reaction takes place in the presence of glutamine and ATP through an activated phospho-Asp-tRNA(Asn) or phospho-Glu-tRNA(Gln).</text>
</comment>
<dbReference type="GO" id="GO:0006412">
    <property type="term" value="P:translation"/>
    <property type="evidence" value="ECO:0007669"/>
    <property type="project" value="UniProtKB-KW"/>
</dbReference>
<protein>
    <recommendedName>
        <fullName evidence="3">Aspartyl/glutamyl-tRNA(Asn/Gln) amidotransferase subunit B</fullName>
    </recommendedName>
</protein>
<name>A0A845MES8_9PROT</name>
<comment type="caution">
    <text evidence="12">The sequence shown here is derived from an EMBL/GenBank/DDBJ whole genome shotgun (WGS) entry which is preliminary data.</text>
</comment>
<evidence type="ECO:0000256" key="6">
    <source>
        <dbReference type="ARBA" id="ARBA00022840"/>
    </source>
</evidence>
<dbReference type="InterPro" id="IPR003789">
    <property type="entry name" value="Asn/Gln_tRNA_amidoTrase-B-like"/>
</dbReference>
<comment type="catalytic activity">
    <reaction evidence="9">
        <text>L-aspartyl-tRNA(Asn) + L-glutamine + ATP + H2O = L-asparaginyl-tRNA(Asn) + L-glutamate + ADP + phosphate + 2 H(+)</text>
        <dbReference type="Rhea" id="RHEA:14513"/>
        <dbReference type="Rhea" id="RHEA-COMP:9674"/>
        <dbReference type="Rhea" id="RHEA-COMP:9677"/>
        <dbReference type="ChEBI" id="CHEBI:15377"/>
        <dbReference type="ChEBI" id="CHEBI:15378"/>
        <dbReference type="ChEBI" id="CHEBI:29985"/>
        <dbReference type="ChEBI" id="CHEBI:30616"/>
        <dbReference type="ChEBI" id="CHEBI:43474"/>
        <dbReference type="ChEBI" id="CHEBI:58359"/>
        <dbReference type="ChEBI" id="CHEBI:78515"/>
        <dbReference type="ChEBI" id="CHEBI:78516"/>
        <dbReference type="ChEBI" id="CHEBI:456216"/>
    </reaction>
</comment>
<evidence type="ECO:0000256" key="8">
    <source>
        <dbReference type="ARBA" id="ARBA00024799"/>
    </source>
</evidence>
<evidence type="ECO:0000256" key="10">
    <source>
        <dbReference type="ARBA" id="ARBA00047913"/>
    </source>
</evidence>
<evidence type="ECO:0000256" key="9">
    <source>
        <dbReference type="ARBA" id="ARBA00047380"/>
    </source>
</evidence>
<dbReference type="Gene3D" id="1.10.10.410">
    <property type="match status" value="1"/>
</dbReference>
<dbReference type="Pfam" id="PF02637">
    <property type="entry name" value="GatB_Yqey"/>
    <property type="match status" value="1"/>
</dbReference>
<evidence type="ECO:0000259" key="11">
    <source>
        <dbReference type="Pfam" id="PF02637"/>
    </source>
</evidence>
<evidence type="ECO:0000313" key="13">
    <source>
        <dbReference type="Proteomes" id="UP000445696"/>
    </source>
</evidence>
<evidence type="ECO:0000256" key="7">
    <source>
        <dbReference type="ARBA" id="ARBA00022917"/>
    </source>
</evidence>
<organism evidence="12 13">
    <name type="scientific">Sneathiella chungangensis</name>
    <dbReference type="NCBI Taxonomy" id="1418234"/>
    <lineage>
        <taxon>Bacteria</taxon>
        <taxon>Pseudomonadati</taxon>
        <taxon>Pseudomonadota</taxon>
        <taxon>Alphaproteobacteria</taxon>
        <taxon>Sneathiellales</taxon>
        <taxon>Sneathiellaceae</taxon>
        <taxon>Sneathiella</taxon>
    </lineage>
</organism>
<feature type="domain" description="Asn/Gln amidotransferase" evidence="11">
    <location>
        <begin position="2"/>
        <end position="48"/>
    </location>
</feature>
<proteinExistence type="inferred from homology"/>
<comment type="subunit">
    <text evidence="2">Heterotrimer of A, B and C subunits.</text>
</comment>
<dbReference type="AlphaFoldDB" id="A0A845MES8"/>
<evidence type="ECO:0000256" key="4">
    <source>
        <dbReference type="ARBA" id="ARBA00022598"/>
    </source>
</evidence>
<dbReference type="InterPro" id="IPR023168">
    <property type="entry name" value="GatB_Yqey_C_2"/>
</dbReference>